<evidence type="ECO:0000256" key="3">
    <source>
        <dbReference type="ARBA" id="ARBA00022801"/>
    </source>
</evidence>
<evidence type="ECO:0000256" key="2">
    <source>
        <dbReference type="ARBA" id="ARBA00022487"/>
    </source>
</evidence>
<gene>
    <name evidence="5" type="ORF">BpHYR1_008361</name>
</gene>
<evidence type="ECO:0000256" key="1">
    <source>
        <dbReference type="ARBA" id="ARBA00005964"/>
    </source>
</evidence>
<comment type="caution">
    <text evidence="5">The sequence shown here is derived from an EMBL/GenBank/DDBJ whole genome shotgun (WGS) entry which is preliminary data.</text>
</comment>
<protein>
    <submittedName>
        <fullName evidence="5">Cholinesterase isoform X1</fullName>
    </submittedName>
</protein>
<dbReference type="EMBL" id="REGN01013631">
    <property type="protein sequence ID" value="RMZ93675.1"/>
    <property type="molecule type" value="Genomic_DNA"/>
</dbReference>
<evidence type="ECO:0000259" key="4">
    <source>
        <dbReference type="Pfam" id="PF00135"/>
    </source>
</evidence>
<keyword evidence="6" id="KW-1185">Reference proteome</keyword>
<sequence>MNRYYKFYPTWPFNNSDLISNSILFEYTRLTLASQENYLFKSDYRSVLNELVTDESSACPVLKLADYVKYSDVYLYKFEQNRSKEFYDESEMVFGTAVLDESYSPEEKNLSKEMMKRWANFVIYDDPNGVEKESVLWPKYKSEGRFGRDKGFEQFLFSNDRIGPMSVDRLERCQLWNSLVPAQLDTLAGMKNSASNVDRKNAKKILHLMLVLVRKICNGEKSLK</sequence>
<dbReference type="Pfam" id="PF00135">
    <property type="entry name" value="COesterase"/>
    <property type="match status" value="1"/>
</dbReference>
<dbReference type="PANTHER" id="PTHR43918:SF4">
    <property type="entry name" value="CARBOXYLIC ESTER HYDROLASE"/>
    <property type="match status" value="1"/>
</dbReference>
<dbReference type="Gene3D" id="3.40.50.1820">
    <property type="entry name" value="alpha/beta hydrolase"/>
    <property type="match status" value="1"/>
</dbReference>
<dbReference type="AlphaFoldDB" id="A0A3M7P3N8"/>
<comment type="similarity">
    <text evidence="1">Belongs to the type-B carboxylesterase/lipase family.</text>
</comment>
<dbReference type="InterPro" id="IPR002018">
    <property type="entry name" value="CarbesteraseB"/>
</dbReference>
<dbReference type="GO" id="GO:0052689">
    <property type="term" value="F:carboxylic ester hydrolase activity"/>
    <property type="evidence" value="ECO:0007669"/>
    <property type="project" value="UniProtKB-KW"/>
</dbReference>
<dbReference type="PANTHER" id="PTHR43918">
    <property type="entry name" value="ACETYLCHOLINESTERASE"/>
    <property type="match status" value="1"/>
</dbReference>
<evidence type="ECO:0000313" key="6">
    <source>
        <dbReference type="Proteomes" id="UP000276133"/>
    </source>
</evidence>
<dbReference type="STRING" id="10195.A0A3M7P3N8"/>
<evidence type="ECO:0000313" key="5">
    <source>
        <dbReference type="EMBL" id="RMZ93675.1"/>
    </source>
</evidence>
<organism evidence="5 6">
    <name type="scientific">Brachionus plicatilis</name>
    <name type="common">Marine rotifer</name>
    <name type="synonym">Brachionus muelleri</name>
    <dbReference type="NCBI Taxonomy" id="10195"/>
    <lineage>
        <taxon>Eukaryota</taxon>
        <taxon>Metazoa</taxon>
        <taxon>Spiralia</taxon>
        <taxon>Gnathifera</taxon>
        <taxon>Rotifera</taxon>
        <taxon>Eurotatoria</taxon>
        <taxon>Monogononta</taxon>
        <taxon>Pseudotrocha</taxon>
        <taxon>Ploima</taxon>
        <taxon>Brachionidae</taxon>
        <taxon>Brachionus</taxon>
    </lineage>
</organism>
<name>A0A3M7P3N8_BRAPC</name>
<dbReference type="InterPro" id="IPR050654">
    <property type="entry name" value="AChE-related_enzymes"/>
</dbReference>
<keyword evidence="2" id="KW-0719">Serine esterase</keyword>
<dbReference type="InterPro" id="IPR029058">
    <property type="entry name" value="AB_hydrolase_fold"/>
</dbReference>
<proteinExistence type="inferred from homology"/>
<dbReference type="Proteomes" id="UP000276133">
    <property type="component" value="Unassembled WGS sequence"/>
</dbReference>
<reference evidence="5 6" key="1">
    <citation type="journal article" date="2018" name="Sci. Rep.">
        <title>Genomic signatures of local adaptation to the degree of environmental predictability in rotifers.</title>
        <authorList>
            <person name="Franch-Gras L."/>
            <person name="Hahn C."/>
            <person name="Garcia-Roger E.M."/>
            <person name="Carmona M.J."/>
            <person name="Serra M."/>
            <person name="Gomez A."/>
        </authorList>
    </citation>
    <scope>NUCLEOTIDE SEQUENCE [LARGE SCALE GENOMIC DNA]</scope>
    <source>
        <strain evidence="5">HYR1</strain>
    </source>
</reference>
<accession>A0A3M7P3N8</accession>
<keyword evidence="3" id="KW-0378">Hydrolase</keyword>
<dbReference type="SUPFAM" id="SSF53474">
    <property type="entry name" value="alpha/beta-Hydrolases"/>
    <property type="match status" value="1"/>
</dbReference>
<dbReference type="OrthoDB" id="9000293at2759"/>
<feature type="domain" description="Carboxylesterase type B" evidence="4">
    <location>
        <begin position="14"/>
        <end position="143"/>
    </location>
</feature>